<proteinExistence type="predicted"/>
<dbReference type="EMBL" id="MGJZ01000026">
    <property type="protein sequence ID" value="OGN16708.1"/>
    <property type="molecule type" value="Genomic_DNA"/>
</dbReference>
<evidence type="ECO:0000256" key="1">
    <source>
        <dbReference type="SAM" id="Phobius"/>
    </source>
</evidence>
<dbReference type="Proteomes" id="UP000178117">
    <property type="component" value="Unassembled WGS sequence"/>
</dbReference>
<name>A0A1F8FVV6_9BACT</name>
<comment type="caution">
    <text evidence="2">The sequence shown here is derived from an EMBL/GenBank/DDBJ whole genome shotgun (WGS) entry which is preliminary data.</text>
</comment>
<dbReference type="AlphaFoldDB" id="A0A1F8FVV6"/>
<keyword evidence="1" id="KW-1133">Transmembrane helix</keyword>
<keyword evidence="1" id="KW-0472">Membrane</keyword>
<organism evidence="2 3">
    <name type="scientific">Candidatus Yanofskybacteria bacterium RIFCSPHIGHO2_02_FULL_50_12</name>
    <dbReference type="NCBI Taxonomy" id="1802685"/>
    <lineage>
        <taxon>Bacteria</taxon>
        <taxon>Candidatus Yanofskyibacteriota</taxon>
    </lineage>
</organism>
<evidence type="ECO:0008006" key="4">
    <source>
        <dbReference type="Google" id="ProtNLM"/>
    </source>
</evidence>
<sequence length="171" mass="18854">MRTILLIVLWLAILLVDGLVMPALFHIRESFLVFVFLCALVVVYGEQSWLIWRGLLLAVATELFLGLSIGTVVIGFLAAAWTRHALTRFINLKPLLEEASWLSPLHCAVGLGLLAMCVIAAAGAQAIFYAANPLPILFQFAISPAFIFQAVTAIAVCLFILTRFKPTMHDW</sequence>
<accession>A0A1F8FVV6</accession>
<feature type="transmembrane region" description="Helical" evidence="1">
    <location>
        <begin position="101"/>
        <end position="124"/>
    </location>
</feature>
<reference evidence="2 3" key="1">
    <citation type="journal article" date="2016" name="Nat. Commun.">
        <title>Thousands of microbial genomes shed light on interconnected biogeochemical processes in an aquifer system.</title>
        <authorList>
            <person name="Anantharaman K."/>
            <person name="Brown C.T."/>
            <person name="Hug L.A."/>
            <person name="Sharon I."/>
            <person name="Castelle C.J."/>
            <person name="Probst A.J."/>
            <person name="Thomas B.C."/>
            <person name="Singh A."/>
            <person name="Wilkins M.J."/>
            <person name="Karaoz U."/>
            <person name="Brodie E.L."/>
            <person name="Williams K.H."/>
            <person name="Hubbard S.S."/>
            <person name="Banfield J.F."/>
        </authorList>
    </citation>
    <scope>NUCLEOTIDE SEQUENCE [LARGE SCALE GENOMIC DNA]</scope>
</reference>
<feature type="transmembrane region" description="Helical" evidence="1">
    <location>
        <begin position="136"/>
        <end position="161"/>
    </location>
</feature>
<feature type="transmembrane region" description="Helical" evidence="1">
    <location>
        <begin position="63"/>
        <end position="81"/>
    </location>
</feature>
<protein>
    <recommendedName>
        <fullName evidence="4">Rod shape-determining protein MreD</fullName>
    </recommendedName>
</protein>
<feature type="transmembrane region" description="Helical" evidence="1">
    <location>
        <begin position="32"/>
        <end position="51"/>
    </location>
</feature>
<evidence type="ECO:0000313" key="3">
    <source>
        <dbReference type="Proteomes" id="UP000178117"/>
    </source>
</evidence>
<keyword evidence="1" id="KW-0812">Transmembrane</keyword>
<dbReference type="STRING" id="1802685.A3C88_02745"/>
<evidence type="ECO:0000313" key="2">
    <source>
        <dbReference type="EMBL" id="OGN16708.1"/>
    </source>
</evidence>
<gene>
    <name evidence="2" type="ORF">A3C88_02745</name>
</gene>